<dbReference type="EMBL" id="JACHIF010000002">
    <property type="protein sequence ID" value="MBB5037198.1"/>
    <property type="molecule type" value="Genomic_DNA"/>
</dbReference>
<gene>
    <name evidence="2" type="ORF">HNQ64_001440</name>
</gene>
<dbReference type="RefSeq" id="WP_184206870.1">
    <property type="nucleotide sequence ID" value="NZ_JACHIF010000002.1"/>
</dbReference>
<proteinExistence type="predicted"/>
<protein>
    <recommendedName>
        <fullName evidence="1">DUF4340 domain-containing protein</fullName>
    </recommendedName>
</protein>
<dbReference type="Pfam" id="PF14238">
    <property type="entry name" value="DUF4340"/>
    <property type="match status" value="2"/>
</dbReference>
<accession>A0A7W7YJ84</accession>
<feature type="domain" description="DUF4340" evidence="1">
    <location>
        <begin position="70"/>
        <end position="255"/>
    </location>
</feature>
<dbReference type="InterPro" id="IPR025641">
    <property type="entry name" value="DUF4340"/>
</dbReference>
<reference evidence="2 3" key="1">
    <citation type="submission" date="2020-08" db="EMBL/GenBank/DDBJ databases">
        <title>Genomic Encyclopedia of Type Strains, Phase IV (KMG-IV): sequencing the most valuable type-strain genomes for metagenomic binning, comparative biology and taxonomic classification.</title>
        <authorList>
            <person name="Goeker M."/>
        </authorList>
    </citation>
    <scope>NUCLEOTIDE SEQUENCE [LARGE SCALE GENOMIC DNA]</scope>
    <source>
        <strain evidence="2 3">DSM 12251</strain>
    </source>
</reference>
<evidence type="ECO:0000313" key="2">
    <source>
        <dbReference type="EMBL" id="MBB5037198.1"/>
    </source>
</evidence>
<sequence length="615" mass="67640">MHPRTTAFLLLLVVALGAVILGVERYLPSTRELREMKKGPAKFNKGEVTQFEIDSSGGDGVSLAREKGIWWVRRPFNDHADPDKVTKLLDELLAIGWIERVHRSEFDEAGWAKTALEQPRHKLRLMAGSELVLELWLGAAAPIEGSHYIALQKAQDSTEVTYYVAKTTLPDLLKPAPKDWRDSKLVRLSAEHVIGIKLVQEGGQIELARVQDGGSWVLTKPLSTRGSKEKIGELLSTLLNLEIKDAVEVASSSAASIDAGKSPSDTQAQPLKITLTAKQGETMIETEINLTKPVGDALETKATVNYRRPVFTVLSKSLKELWAQPNDLRDRMLARVNSEAVSSVRIESLAFPPVILEKQSESWFLRRHGKLEPANGDRVARLFESLNTHPIRNYASDSAANLAGYGLDKPFLTLIFGAADGRTSKMFFGANAERTEFFAKYEAEPSVYQIDASLLPSIPQDGIKWKGLGALRFTQFALRRISLGLGTQPPVELSYDPTTAQWTGVRAGRDITAMIDRVKADRLAGSLAKFNVQDWSADATNAIQALKTPALRVVVTLGEPGVNTGPTRDIELNFSPTQPDMDTALYFGQVGTGPDVFYVTRASLLELLAPVFKSE</sequence>
<feature type="domain" description="DUF4340" evidence="1">
    <location>
        <begin position="363"/>
        <end position="538"/>
    </location>
</feature>
<name>A0A7W7YJ84_9BACT</name>
<comment type="caution">
    <text evidence="2">The sequence shown here is derived from an EMBL/GenBank/DDBJ whole genome shotgun (WGS) entry which is preliminary data.</text>
</comment>
<organism evidence="2 3">
    <name type="scientific">Prosthecobacter dejongeii</name>
    <dbReference type="NCBI Taxonomy" id="48465"/>
    <lineage>
        <taxon>Bacteria</taxon>
        <taxon>Pseudomonadati</taxon>
        <taxon>Verrucomicrobiota</taxon>
        <taxon>Verrucomicrobiia</taxon>
        <taxon>Verrucomicrobiales</taxon>
        <taxon>Verrucomicrobiaceae</taxon>
        <taxon>Prosthecobacter</taxon>
    </lineage>
</organism>
<dbReference type="Proteomes" id="UP000534294">
    <property type="component" value="Unassembled WGS sequence"/>
</dbReference>
<keyword evidence="3" id="KW-1185">Reference proteome</keyword>
<evidence type="ECO:0000313" key="3">
    <source>
        <dbReference type="Proteomes" id="UP000534294"/>
    </source>
</evidence>
<evidence type="ECO:0000259" key="1">
    <source>
        <dbReference type="Pfam" id="PF14238"/>
    </source>
</evidence>
<dbReference type="AlphaFoldDB" id="A0A7W7YJ84"/>